<dbReference type="PANTHER" id="PTHR12121">
    <property type="entry name" value="CARBON CATABOLITE REPRESSOR PROTEIN 4"/>
    <property type="match status" value="1"/>
</dbReference>
<dbReference type="EMBL" id="NISI01000007">
    <property type="protein sequence ID" value="OWR02654.1"/>
    <property type="molecule type" value="Genomic_DNA"/>
</dbReference>
<keyword evidence="3" id="KW-0378">Hydrolase</keyword>
<comment type="caution">
    <text evidence="3">The sequence shown here is derived from an EMBL/GenBank/DDBJ whole genome shotgun (WGS) entry which is preliminary data.</text>
</comment>
<dbReference type="Pfam" id="PF03372">
    <property type="entry name" value="Exo_endo_phos"/>
    <property type="match status" value="1"/>
</dbReference>
<dbReference type="SUPFAM" id="SSF56219">
    <property type="entry name" value="DNase I-like"/>
    <property type="match status" value="1"/>
</dbReference>
<name>A0A254N4V1_9BURK</name>
<reference evidence="3 4" key="1">
    <citation type="journal article" date="2007" name="Int. J. Syst. Evol. Microbiol.">
        <title>Description of Pelomonas aquatica sp. nov. and Pelomonas puraquae sp. nov., isolated from industrial and haemodialysis water.</title>
        <authorList>
            <person name="Gomila M."/>
            <person name="Bowien B."/>
            <person name="Falsen E."/>
            <person name="Moore E.R."/>
            <person name="Lalucat J."/>
        </authorList>
    </citation>
    <scope>NUCLEOTIDE SEQUENCE [LARGE SCALE GENOMIC DNA]</scope>
    <source>
        <strain evidence="3 4">CCUG 52769</strain>
    </source>
</reference>
<keyword evidence="3" id="KW-0540">Nuclease</keyword>
<feature type="signal peptide" evidence="1">
    <location>
        <begin position="1"/>
        <end position="22"/>
    </location>
</feature>
<proteinExistence type="predicted"/>
<evidence type="ECO:0000313" key="3">
    <source>
        <dbReference type="EMBL" id="OWR02654.1"/>
    </source>
</evidence>
<evidence type="ECO:0000259" key="2">
    <source>
        <dbReference type="Pfam" id="PF03372"/>
    </source>
</evidence>
<feature type="domain" description="Endonuclease/exonuclease/phosphatase" evidence="2">
    <location>
        <begin position="29"/>
        <end position="274"/>
    </location>
</feature>
<dbReference type="Gene3D" id="3.60.10.10">
    <property type="entry name" value="Endonuclease/exonuclease/phosphatase"/>
    <property type="match status" value="1"/>
</dbReference>
<keyword evidence="3" id="KW-0255">Endonuclease</keyword>
<protein>
    <submittedName>
        <fullName evidence="3">Endonuclease</fullName>
    </submittedName>
</protein>
<dbReference type="GO" id="GO:0000175">
    <property type="term" value="F:3'-5'-RNA exonuclease activity"/>
    <property type="evidence" value="ECO:0007669"/>
    <property type="project" value="TreeGrafter"/>
</dbReference>
<dbReference type="OrthoDB" id="9793162at2"/>
<feature type="chain" id="PRO_5013327285" evidence="1">
    <location>
        <begin position="23"/>
        <end position="284"/>
    </location>
</feature>
<accession>A0A254N4V1</accession>
<keyword evidence="1" id="KW-0732">Signal</keyword>
<gene>
    <name evidence="3" type="ORF">CDO81_17640</name>
</gene>
<evidence type="ECO:0000313" key="4">
    <source>
        <dbReference type="Proteomes" id="UP000197446"/>
    </source>
</evidence>
<dbReference type="AlphaFoldDB" id="A0A254N4V1"/>
<evidence type="ECO:0000256" key="1">
    <source>
        <dbReference type="SAM" id="SignalP"/>
    </source>
</evidence>
<dbReference type="CDD" id="cd09083">
    <property type="entry name" value="EEP-1"/>
    <property type="match status" value="1"/>
</dbReference>
<organism evidence="3 4">
    <name type="scientific">Roseateles puraquae</name>
    <dbReference type="NCBI Taxonomy" id="431059"/>
    <lineage>
        <taxon>Bacteria</taxon>
        <taxon>Pseudomonadati</taxon>
        <taxon>Pseudomonadota</taxon>
        <taxon>Betaproteobacteria</taxon>
        <taxon>Burkholderiales</taxon>
        <taxon>Sphaerotilaceae</taxon>
        <taxon>Roseateles</taxon>
    </lineage>
</organism>
<sequence>MTRLLRLLLCLCLLGLAPAGHAAEPRRLATYNLRLNVASDGANAWPQRREQVLALIRYHAWDVFGTQEGLPDQIRDLETLDGFERVGVGRDDGAQRGEHAAIFVRRARFDVLRSGTFWLSETPEQPSKGWDARCCHRIVTWVALRDRQAPDSAPFYVFNTHFDHEGVVARRESAKLLLARRAAIAGEAPTLVIGDFNAAPDSEPVQILRHELLDARDTSRTPPYGPEGTFNGFHIDAPLPARERIDHIFHTRGIEVLTWGALTDSRQGRYPSDHLPVQVLLRLP</sequence>
<dbReference type="PANTHER" id="PTHR12121:SF36">
    <property type="entry name" value="ENDONUCLEASE_EXONUCLEASE_PHOSPHATASE DOMAIN-CONTAINING PROTEIN"/>
    <property type="match status" value="1"/>
</dbReference>
<dbReference type="Proteomes" id="UP000197446">
    <property type="component" value="Unassembled WGS sequence"/>
</dbReference>
<dbReference type="GO" id="GO:0004519">
    <property type="term" value="F:endonuclease activity"/>
    <property type="evidence" value="ECO:0007669"/>
    <property type="project" value="UniProtKB-KW"/>
</dbReference>
<dbReference type="RefSeq" id="WP_088484544.1">
    <property type="nucleotide sequence ID" value="NZ_NISI01000007.1"/>
</dbReference>
<dbReference type="InterPro" id="IPR036691">
    <property type="entry name" value="Endo/exonu/phosph_ase_sf"/>
</dbReference>
<keyword evidence="4" id="KW-1185">Reference proteome</keyword>
<dbReference type="InterPro" id="IPR050410">
    <property type="entry name" value="CCR4/nocturin_mRNA_transcr"/>
</dbReference>
<dbReference type="InterPro" id="IPR005135">
    <property type="entry name" value="Endo/exonuclease/phosphatase"/>
</dbReference>